<feature type="domain" description="BHLH" evidence="3">
    <location>
        <begin position="20"/>
        <end position="72"/>
    </location>
</feature>
<evidence type="ECO:0000256" key="2">
    <source>
        <dbReference type="SAM" id="MobiDB-lite"/>
    </source>
</evidence>
<evidence type="ECO:0000259" key="3">
    <source>
        <dbReference type="PROSITE" id="PS50888"/>
    </source>
</evidence>
<proteinExistence type="predicted"/>
<dbReference type="Gene3D" id="4.10.280.10">
    <property type="entry name" value="Helix-loop-helix DNA-binding domain"/>
    <property type="match status" value="1"/>
</dbReference>
<dbReference type="SMART" id="SM00353">
    <property type="entry name" value="HLH"/>
    <property type="match status" value="1"/>
</dbReference>
<evidence type="ECO:0000256" key="1">
    <source>
        <dbReference type="SAM" id="Coils"/>
    </source>
</evidence>
<dbReference type="GO" id="GO:0005634">
    <property type="term" value="C:nucleus"/>
    <property type="evidence" value="ECO:0007669"/>
    <property type="project" value="TreeGrafter"/>
</dbReference>
<comment type="caution">
    <text evidence="4">The sequence shown here is derived from an EMBL/GenBank/DDBJ whole genome shotgun (WGS) entry which is preliminary data.</text>
</comment>
<dbReference type="GO" id="GO:0045944">
    <property type="term" value="P:positive regulation of transcription by RNA polymerase II"/>
    <property type="evidence" value="ECO:0007669"/>
    <property type="project" value="TreeGrafter"/>
</dbReference>
<dbReference type="InterPro" id="IPR036638">
    <property type="entry name" value="HLH_DNA-bd_sf"/>
</dbReference>
<dbReference type="GO" id="GO:0061564">
    <property type="term" value="P:axon development"/>
    <property type="evidence" value="ECO:0007669"/>
    <property type="project" value="TreeGrafter"/>
</dbReference>
<dbReference type="AlphaFoldDB" id="A0AAD9VG19"/>
<protein>
    <submittedName>
        <fullName evidence="4">Pancreas transcription factor 1 subunit alpha</fullName>
    </submittedName>
</protein>
<reference evidence="4" key="1">
    <citation type="journal article" date="2023" name="G3 (Bethesda)">
        <title>Whole genome assembly and annotation of the endangered Caribbean coral Acropora cervicornis.</title>
        <authorList>
            <person name="Selwyn J.D."/>
            <person name="Vollmer S.V."/>
        </authorList>
    </citation>
    <scope>NUCLEOTIDE SEQUENCE</scope>
    <source>
        <strain evidence="4">K2</strain>
    </source>
</reference>
<dbReference type="Pfam" id="PF00010">
    <property type="entry name" value="HLH"/>
    <property type="match status" value="1"/>
</dbReference>
<keyword evidence="1" id="KW-0175">Coiled coil</keyword>
<dbReference type="PANTHER" id="PTHR19290">
    <property type="entry name" value="BASIC HELIX-LOOP-HELIX PROTEIN NEUROGENIN-RELATED"/>
    <property type="match status" value="1"/>
</dbReference>
<dbReference type="GO" id="GO:0070888">
    <property type="term" value="F:E-box binding"/>
    <property type="evidence" value="ECO:0007669"/>
    <property type="project" value="TreeGrafter"/>
</dbReference>
<dbReference type="EMBL" id="JARQWQ010000004">
    <property type="protein sequence ID" value="KAK2572612.1"/>
    <property type="molecule type" value="Genomic_DNA"/>
</dbReference>
<dbReference type="GO" id="GO:0046983">
    <property type="term" value="F:protein dimerization activity"/>
    <property type="evidence" value="ECO:0007669"/>
    <property type="project" value="InterPro"/>
</dbReference>
<keyword evidence="5" id="KW-1185">Reference proteome</keyword>
<evidence type="ECO:0000313" key="4">
    <source>
        <dbReference type="EMBL" id="KAK2572612.1"/>
    </source>
</evidence>
<accession>A0AAD9VG19</accession>
<evidence type="ECO:0000313" key="5">
    <source>
        <dbReference type="Proteomes" id="UP001249851"/>
    </source>
</evidence>
<organism evidence="4 5">
    <name type="scientific">Acropora cervicornis</name>
    <name type="common">Staghorn coral</name>
    <dbReference type="NCBI Taxonomy" id="6130"/>
    <lineage>
        <taxon>Eukaryota</taxon>
        <taxon>Metazoa</taxon>
        <taxon>Cnidaria</taxon>
        <taxon>Anthozoa</taxon>
        <taxon>Hexacorallia</taxon>
        <taxon>Scleractinia</taxon>
        <taxon>Astrocoeniina</taxon>
        <taxon>Acroporidae</taxon>
        <taxon>Acropora</taxon>
    </lineage>
</organism>
<feature type="region of interest" description="Disordered" evidence="2">
    <location>
        <begin position="1"/>
        <end position="23"/>
    </location>
</feature>
<dbReference type="GO" id="GO:0003700">
    <property type="term" value="F:DNA-binding transcription factor activity"/>
    <property type="evidence" value="ECO:0007669"/>
    <property type="project" value="TreeGrafter"/>
</dbReference>
<dbReference type="CDD" id="cd11390">
    <property type="entry name" value="bHLH_TS"/>
    <property type="match status" value="1"/>
</dbReference>
<reference evidence="4" key="2">
    <citation type="journal article" date="2023" name="Science">
        <title>Genomic signatures of disease resistance in endangered staghorn corals.</title>
        <authorList>
            <person name="Vollmer S.V."/>
            <person name="Selwyn J.D."/>
            <person name="Despard B.A."/>
            <person name="Roesel C.L."/>
        </authorList>
    </citation>
    <scope>NUCLEOTIDE SEQUENCE</scope>
    <source>
        <strain evidence="4">K2</strain>
    </source>
</reference>
<sequence>MESPTNDRAKKTRKRRMSREKRILANQHERERVQKMNDAYEELRNTIPNHEETRVKTKLELLRIATNYIKTLKDHLQSLLQNGYNPTVSALVYPPAFEMENVASRAVSCGIPDFSCPPQYPKKAPPLSHLPLCHFPLHQTVSAGAQYPVALTSSSDAFTSQELSTLFASGFTDSNTEENFLYQLQVTMQRNFNELFLTGEWLGQT</sequence>
<feature type="compositionally biased region" description="Basic residues" evidence="2">
    <location>
        <begin position="10"/>
        <end position="19"/>
    </location>
</feature>
<dbReference type="InterPro" id="IPR011598">
    <property type="entry name" value="bHLH_dom"/>
</dbReference>
<dbReference type="GO" id="GO:0007423">
    <property type="term" value="P:sensory organ development"/>
    <property type="evidence" value="ECO:0007669"/>
    <property type="project" value="TreeGrafter"/>
</dbReference>
<name>A0AAD9VG19_ACRCE</name>
<feature type="coiled-coil region" evidence="1">
    <location>
        <begin position="26"/>
        <end position="53"/>
    </location>
</feature>
<gene>
    <name evidence="4" type="ORF">P5673_002884</name>
</gene>
<dbReference type="InterPro" id="IPR050359">
    <property type="entry name" value="bHLH_transcription_factors"/>
</dbReference>
<dbReference type="Proteomes" id="UP001249851">
    <property type="component" value="Unassembled WGS sequence"/>
</dbReference>
<dbReference type="PROSITE" id="PS50888">
    <property type="entry name" value="BHLH"/>
    <property type="match status" value="1"/>
</dbReference>
<dbReference type="SUPFAM" id="SSF47459">
    <property type="entry name" value="HLH, helix-loop-helix DNA-binding domain"/>
    <property type="match status" value="1"/>
</dbReference>